<dbReference type="Proteomes" id="UP001302349">
    <property type="component" value="Chromosome"/>
</dbReference>
<keyword evidence="5" id="KW-1185">Reference proteome</keyword>
<feature type="signal peptide" evidence="2">
    <location>
        <begin position="1"/>
        <end position="19"/>
    </location>
</feature>
<dbReference type="Gene3D" id="3.30.70.1070">
    <property type="entry name" value="Sporulation related repeat"/>
    <property type="match status" value="1"/>
</dbReference>
<dbReference type="PROSITE" id="PS51724">
    <property type="entry name" value="SPOR"/>
    <property type="match status" value="1"/>
</dbReference>
<dbReference type="InterPro" id="IPR036680">
    <property type="entry name" value="SPOR-like_sf"/>
</dbReference>
<dbReference type="EMBL" id="CP136051">
    <property type="protein sequence ID" value="WOK08821.1"/>
    <property type="molecule type" value="Genomic_DNA"/>
</dbReference>
<accession>A0ABZ0IVK9</accession>
<dbReference type="Pfam" id="PF05036">
    <property type="entry name" value="SPOR"/>
    <property type="match status" value="1"/>
</dbReference>
<dbReference type="NCBIfam" id="TIGR03519">
    <property type="entry name" value="T9SS_PorP_fam"/>
    <property type="match status" value="1"/>
</dbReference>
<feature type="compositionally biased region" description="Basic and acidic residues" evidence="1">
    <location>
        <begin position="357"/>
        <end position="366"/>
    </location>
</feature>
<keyword evidence="2" id="KW-0732">Signal</keyword>
<dbReference type="RefSeq" id="WP_317491452.1">
    <property type="nucleotide sequence ID" value="NZ_CP136051.1"/>
</dbReference>
<evidence type="ECO:0000256" key="1">
    <source>
        <dbReference type="SAM" id="MobiDB-lite"/>
    </source>
</evidence>
<evidence type="ECO:0000313" key="4">
    <source>
        <dbReference type="EMBL" id="WOK08821.1"/>
    </source>
</evidence>
<dbReference type="Pfam" id="PF11751">
    <property type="entry name" value="PorP_SprF"/>
    <property type="match status" value="1"/>
</dbReference>
<feature type="compositionally biased region" description="Basic and acidic residues" evidence="1">
    <location>
        <begin position="311"/>
        <end position="337"/>
    </location>
</feature>
<reference evidence="4 5" key="1">
    <citation type="journal article" date="2023" name="Microbiol. Resour. Announc.">
        <title>Complete Genome Sequence of Imperialibacter roseus strain P4T.</title>
        <authorList>
            <person name="Tizabi D.R."/>
            <person name="Bachvaroff T."/>
            <person name="Hill R.T."/>
        </authorList>
    </citation>
    <scope>NUCLEOTIDE SEQUENCE [LARGE SCALE GENOMIC DNA]</scope>
    <source>
        <strain evidence="4 5">P4T</strain>
    </source>
</reference>
<evidence type="ECO:0000313" key="5">
    <source>
        <dbReference type="Proteomes" id="UP001302349"/>
    </source>
</evidence>
<organism evidence="4 5">
    <name type="scientific">Imperialibacter roseus</name>
    <dbReference type="NCBI Taxonomy" id="1324217"/>
    <lineage>
        <taxon>Bacteria</taxon>
        <taxon>Pseudomonadati</taxon>
        <taxon>Bacteroidota</taxon>
        <taxon>Cytophagia</taxon>
        <taxon>Cytophagales</taxon>
        <taxon>Flammeovirgaceae</taxon>
        <taxon>Imperialibacter</taxon>
    </lineage>
</organism>
<feature type="chain" id="PRO_5046212768" evidence="2">
    <location>
        <begin position="20"/>
        <end position="948"/>
    </location>
</feature>
<evidence type="ECO:0000256" key="2">
    <source>
        <dbReference type="SAM" id="SignalP"/>
    </source>
</evidence>
<protein>
    <submittedName>
        <fullName evidence="4">PorP/SprF family type IX secretion system membrane protein</fullName>
    </submittedName>
</protein>
<dbReference type="InterPro" id="IPR007730">
    <property type="entry name" value="SPOR-like_dom"/>
</dbReference>
<name>A0ABZ0IVK9_9BACT</name>
<gene>
    <name evidence="4" type="ORF">RT717_09255</name>
</gene>
<feature type="domain" description="SPOR" evidence="3">
    <location>
        <begin position="869"/>
        <end position="946"/>
    </location>
</feature>
<proteinExistence type="predicted"/>
<evidence type="ECO:0000259" key="3">
    <source>
        <dbReference type="PROSITE" id="PS51724"/>
    </source>
</evidence>
<feature type="region of interest" description="Disordered" evidence="1">
    <location>
        <begin position="300"/>
        <end position="368"/>
    </location>
</feature>
<dbReference type="SUPFAM" id="SSF110997">
    <property type="entry name" value="Sporulation related repeat"/>
    <property type="match status" value="1"/>
</dbReference>
<dbReference type="InterPro" id="IPR019861">
    <property type="entry name" value="PorP/SprF_Bacteroidetes"/>
</dbReference>
<sequence>MRKRILWLFLSFLPFLSEAQQVPVYSQFFMNPYLYNPAFAGIEGHTVVFFMHRQQWVGIEGAPQYSHVVFHTPLKNRLAIGGEISTDRQGPLTDNSFRVTGGYLLPLDRKHYLRFGLSLGAGNNAVDLDAIGNSADPALVNLLDNNFYMRSDFGVTYHFGKFNAGFSLPSLISHDVLSQKTLSPVRVTPVDNILFKANYRQSLFDDALAWEPHILYKYSGVGNSQYEVTNIFHIKHLVWVGASYRQDAGFVGLAGIKIAERLAVGYAYDLPSSDLATFSTGSHEIHLGLHLGTRKEHAEHVSSFIKSHSKSKAERDEEAARQLALEEARKKREEERLQALNNTKPEEKKSALLADDTPEKPVEETKPAGASAWQYVSENNGAPISRTNAAGQAEEGVTLTRTNAQGNKEFIVSFIPEAKFGSEEVWSLVNNAGAAQERVNANGQKEVGVLWRVKHEDGSIEDKVIWSPVYTSEAEMKTGMAASGVDMTASQNPDAAHNFALSSSRSTMPERTVNGERQVGFVFKNTLADGSVEETIVWVPAPDPNTGERWELADPNEKPAIRIGPNGEKELGVILKQIHPDGTEDLMVEYEPVVKKEALKPASNVAAAPKATNWAYVSENEGAPIERELNGTKQEGVTLSRKNAQGNTEYTVSFIPVADFNSEERWSLVNSIDNVEERTAPNGQKEVGLQWRVSGPGLPSKVSTVWSPAYSSEALLKEDLRKQGVKIGVQGRKEETDPNNNFKLVSNTGARPTRTIKGEDQVGFLFRNSLPNGDVEESTIWVPAPDKANGEQWQIAEDGEKPLVRVGSSGQKEMGFTVKKIHADGSQELLVQYEPVTRVNAAPRIVESTETVPAPTPTSPTPRSGRNLLEMAPGNYVIVGAFASFDNAQNYSDTLLDEGYFTQVGYHSPKNLYYVQIYSSQSLPQAEKERDRLRKSPTLSKTWVFTVK</sequence>